<gene>
    <name evidence="6" type="ORF">HON47_04600</name>
</gene>
<dbReference type="InterPro" id="IPR041492">
    <property type="entry name" value="HAD_2"/>
</dbReference>
<comment type="similarity">
    <text evidence="2">Belongs to the HAD-like hydrolase superfamily.</text>
</comment>
<name>A0A8T5GFV4_9ARCH</name>
<keyword evidence="4 6" id="KW-0378">Hydrolase</keyword>
<evidence type="ECO:0000256" key="2">
    <source>
        <dbReference type="ARBA" id="ARBA00007958"/>
    </source>
</evidence>
<dbReference type="AlphaFoldDB" id="A0A8T5GFV4"/>
<evidence type="ECO:0000256" key="5">
    <source>
        <dbReference type="ARBA" id="ARBA00022842"/>
    </source>
</evidence>
<dbReference type="Pfam" id="PF13419">
    <property type="entry name" value="HAD_2"/>
    <property type="match status" value="1"/>
</dbReference>
<dbReference type="Gene3D" id="3.40.50.1000">
    <property type="entry name" value="HAD superfamily/HAD-like"/>
    <property type="match status" value="1"/>
</dbReference>
<keyword evidence="5" id="KW-0460">Magnesium</keyword>
<dbReference type="GO" id="GO:0044281">
    <property type="term" value="P:small molecule metabolic process"/>
    <property type="evidence" value="ECO:0007669"/>
    <property type="project" value="UniProtKB-ARBA"/>
</dbReference>
<dbReference type="GO" id="GO:0046872">
    <property type="term" value="F:metal ion binding"/>
    <property type="evidence" value="ECO:0007669"/>
    <property type="project" value="UniProtKB-KW"/>
</dbReference>
<evidence type="ECO:0000313" key="6">
    <source>
        <dbReference type="EMBL" id="MBT4870829.1"/>
    </source>
</evidence>
<dbReference type="PANTHER" id="PTHR46470:SF2">
    <property type="entry name" value="GLYCERALDEHYDE 3-PHOSPHATE PHOSPHATASE"/>
    <property type="match status" value="1"/>
</dbReference>
<dbReference type="Proteomes" id="UP000722459">
    <property type="component" value="Unassembled WGS sequence"/>
</dbReference>
<dbReference type="PANTHER" id="PTHR46470">
    <property type="entry name" value="N-ACYLNEURAMINATE-9-PHOSPHATASE"/>
    <property type="match status" value="1"/>
</dbReference>
<dbReference type="SUPFAM" id="SSF56784">
    <property type="entry name" value="HAD-like"/>
    <property type="match status" value="1"/>
</dbReference>
<proteinExistence type="inferred from homology"/>
<protein>
    <submittedName>
        <fullName evidence="6">HAD family hydrolase</fullName>
    </submittedName>
</protein>
<evidence type="ECO:0000313" key="7">
    <source>
        <dbReference type="Proteomes" id="UP000722459"/>
    </source>
</evidence>
<dbReference type="EMBL" id="JABJNZ010000059">
    <property type="protein sequence ID" value="MBT4870829.1"/>
    <property type="molecule type" value="Genomic_DNA"/>
</dbReference>
<dbReference type="SFLD" id="SFLDG01129">
    <property type="entry name" value="C1.5:_HAD__Beta-PGM__Phosphata"/>
    <property type="match status" value="1"/>
</dbReference>
<dbReference type="GO" id="GO:0016791">
    <property type="term" value="F:phosphatase activity"/>
    <property type="evidence" value="ECO:0007669"/>
    <property type="project" value="TreeGrafter"/>
</dbReference>
<evidence type="ECO:0000256" key="1">
    <source>
        <dbReference type="ARBA" id="ARBA00001946"/>
    </source>
</evidence>
<evidence type="ECO:0000256" key="4">
    <source>
        <dbReference type="ARBA" id="ARBA00022801"/>
    </source>
</evidence>
<dbReference type="NCBIfam" id="TIGR01549">
    <property type="entry name" value="HAD-SF-IA-v1"/>
    <property type="match status" value="1"/>
</dbReference>
<keyword evidence="3" id="KW-0479">Metal-binding</keyword>
<dbReference type="InterPro" id="IPR036412">
    <property type="entry name" value="HAD-like_sf"/>
</dbReference>
<accession>A0A8T5GFV4</accession>
<dbReference type="InterPro" id="IPR006549">
    <property type="entry name" value="HAD-SF_hydro_IIIA"/>
</dbReference>
<organism evidence="6 7">
    <name type="scientific">Candidatus Iainarchaeum sp</name>
    <dbReference type="NCBI Taxonomy" id="3101447"/>
    <lineage>
        <taxon>Archaea</taxon>
        <taxon>Candidatus Iainarchaeota</taxon>
        <taxon>Candidatus Iainarchaeia</taxon>
        <taxon>Candidatus Iainarchaeales</taxon>
        <taxon>Candidatus Iainarchaeaceae</taxon>
        <taxon>Candidatus Iainarchaeum</taxon>
    </lineage>
</organism>
<dbReference type="NCBIfam" id="TIGR01509">
    <property type="entry name" value="HAD-SF-IA-v3"/>
    <property type="match status" value="1"/>
</dbReference>
<comment type="cofactor">
    <cofactor evidence="1">
        <name>Mg(2+)</name>
        <dbReference type="ChEBI" id="CHEBI:18420"/>
    </cofactor>
</comment>
<sequence>MIKLVIFDLWRTLIPATIDFTHLFSLLKEMKIEIHEFVVEYEDAVQKKKYNNFEELRKDFFEYFKQYDNDLLEQELYEIYHNRFDKIYYYSEVESTLKKLKKEGYKLALMSNTESLRQKDLEEKLKLKEYFDFLGYSFEIGAIKPDSKTFQTVLSHFDVNPNEVIMVGDSYRSDVGGAQGMGFHNCLIEHDNIDKKYHPSIKPEFKITKLDEIFRVLGVLNEKSK</sequence>
<dbReference type="InterPro" id="IPR023214">
    <property type="entry name" value="HAD_sf"/>
</dbReference>
<dbReference type="InterPro" id="IPR051400">
    <property type="entry name" value="HAD-like_hydrolase"/>
</dbReference>
<dbReference type="SFLD" id="SFLDS00003">
    <property type="entry name" value="Haloacid_Dehalogenase"/>
    <property type="match status" value="1"/>
</dbReference>
<comment type="caution">
    <text evidence="6">The sequence shown here is derived from an EMBL/GenBank/DDBJ whole genome shotgun (WGS) entry which is preliminary data.</text>
</comment>
<dbReference type="NCBIfam" id="TIGR01662">
    <property type="entry name" value="HAD-SF-IIIA"/>
    <property type="match status" value="1"/>
</dbReference>
<dbReference type="InterPro" id="IPR006439">
    <property type="entry name" value="HAD-SF_hydro_IA"/>
</dbReference>
<dbReference type="Gene3D" id="1.20.120.710">
    <property type="entry name" value="Haloacid dehalogenase hydrolase-like domain"/>
    <property type="match status" value="1"/>
</dbReference>
<evidence type="ECO:0000256" key="3">
    <source>
        <dbReference type="ARBA" id="ARBA00022723"/>
    </source>
</evidence>
<reference evidence="6" key="1">
    <citation type="journal article" date="2021" name="ISME J.">
        <title>Mercury methylation by metabolically versatile and cosmopolitan marine bacteria.</title>
        <authorList>
            <person name="Lin H."/>
            <person name="Ascher D.B."/>
            <person name="Myung Y."/>
            <person name="Lamborg C.H."/>
            <person name="Hallam S.J."/>
            <person name="Gionfriddo C.M."/>
            <person name="Holt K.E."/>
            <person name="Moreau J.W."/>
        </authorList>
    </citation>
    <scope>NUCLEOTIDE SEQUENCE</scope>
    <source>
        <strain evidence="6">SI075_bin30</strain>
    </source>
</reference>